<feature type="transmembrane region" description="Helical" evidence="1">
    <location>
        <begin position="83"/>
        <end position="103"/>
    </location>
</feature>
<feature type="transmembrane region" description="Helical" evidence="1">
    <location>
        <begin position="349"/>
        <end position="366"/>
    </location>
</feature>
<keyword evidence="1" id="KW-0472">Membrane</keyword>
<feature type="transmembrane region" description="Helical" evidence="1">
    <location>
        <begin position="155"/>
        <end position="175"/>
    </location>
</feature>
<protein>
    <recommendedName>
        <fullName evidence="4">Polysaccharide biosynthesis protein</fullName>
    </recommendedName>
</protein>
<feature type="transmembrane region" description="Helical" evidence="1">
    <location>
        <begin position="130"/>
        <end position="149"/>
    </location>
</feature>
<sequence>MKIRSQFIKAAHRYLNLGYCYNSNLELINTRKYPVNAQKSYKNLLSKIRAWEYIIFLCSSAAFVTLKGILLGKLLNHIEYASYNYFQIISGFGCIFIGAGIILRHHVELPSLLKENNSGKLYAFTSQSHSILIANSLISCIALSLFSFFSNGEVLLAALGAWQAILLLTFTLELIKLKSGEYFTKYAQKLLIRNLVIFLVAAATAYVTKNAIKTALAEVAINTILTGNLLITYCKNTSLPNLNYIKKTLKYIPLELFGALSQYQDRLAASFILSKMEFSRFSYFFIIINIGITLQQFINTKLIVSFSTEEVTSAFRKFRLGSISLTGIIVFTTSFVLITISSINMAPHWLNLDLESLCLIICIATFKGADLTQSYLICRHMKKLALILQLTATTTFILGMIYIYHQKITDLMYFLKFIATWQFICLTISTLIIWLKNRKQETCCNG</sequence>
<reference evidence="3" key="3">
    <citation type="journal article" date="2017" name="Plant Physiol. Biochem.">
        <title>Differential oxidative and antioxidative response of duckweed Lemna minor toward plant growth promoting/inhibiting bacteria.</title>
        <authorList>
            <person name="Ishizawa H."/>
            <person name="Kuroda M."/>
            <person name="Morikawa M."/>
            <person name="Ike M."/>
        </authorList>
    </citation>
    <scope>NUCLEOTIDE SEQUENCE [LARGE SCALE GENOMIC DNA]</scope>
    <source>
        <strain evidence="3">H3</strain>
    </source>
</reference>
<evidence type="ECO:0000256" key="1">
    <source>
        <dbReference type="SAM" id="Phobius"/>
    </source>
</evidence>
<feature type="transmembrane region" description="Helical" evidence="1">
    <location>
        <begin position="190"/>
        <end position="208"/>
    </location>
</feature>
<reference evidence="3" key="1">
    <citation type="journal article" date="2017" name="Biotechnol. Biofuels">
        <title>Evaluation of environmental bacterial communities as a factor affecting the growth of duckweed Lemna minor.</title>
        <authorList>
            <person name="Ishizawa H."/>
            <person name="Kuroda M."/>
            <person name="Morikawa M."/>
            <person name="Ike M."/>
        </authorList>
    </citation>
    <scope>NUCLEOTIDE SEQUENCE [LARGE SCALE GENOMIC DNA]</scope>
    <source>
        <strain evidence="3">H3</strain>
    </source>
</reference>
<keyword evidence="1" id="KW-0812">Transmembrane</keyword>
<evidence type="ECO:0008006" key="4">
    <source>
        <dbReference type="Google" id="ProtNLM"/>
    </source>
</evidence>
<accession>A0A3G9GGH9</accession>
<dbReference type="EMBL" id="AP018823">
    <property type="protein sequence ID" value="BBF86970.1"/>
    <property type="molecule type" value="Genomic_DNA"/>
</dbReference>
<feature type="transmembrane region" description="Helical" evidence="1">
    <location>
        <begin position="281"/>
        <end position="299"/>
    </location>
</feature>
<organism evidence="2 3">
    <name type="scientific">Aquitalea magnusonii</name>
    <dbReference type="NCBI Taxonomy" id="332411"/>
    <lineage>
        <taxon>Bacteria</taxon>
        <taxon>Pseudomonadati</taxon>
        <taxon>Pseudomonadota</taxon>
        <taxon>Betaproteobacteria</taxon>
        <taxon>Neisseriales</taxon>
        <taxon>Chromobacteriaceae</taxon>
        <taxon>Aquitalea</taxon>
    </lineage>
</organism>
<keyword evidence="1" id="KW-1133">Transmembrane helix</keyword>
<evidence type="ECO:0000313" key="3">
    <source>
        <dbReference type="Proteomes" id="UP000198290"/>
    </source>
</evidence>
<gene>
    <name evidence="2" type="ORF">DLM_3380</name>
</gene>
<proteinExistence type="predicted"/>
<feature type="transmembrane region" description="Helical" evidence="1">
    <location>
        <begin position="50"/>
        <end position="71"/>
    </location>
</feature>
<dbReference type="Proteomes" id="UP000198290">
    <property type="component" value="Chromosome"/>
</dbReference>
<reference evidence="2 3" key="2">
    <citation type="journal article" date="2017" name="Genome Announc.">
        <title>Draft genome sequence of Aquitalea magnusonii strain H3, a plant growth-promoting bacterium of duckweed Lemna minor.</title>
        <authorList>
            <person name="Ishizawa H."/>
            <person name="Kuroda M."/>
            <person name="Ike M."/>
        </authorList>
    </citation>
    <scope>NUCLEOTIDE SEQUENCE [LARGE SCALE GENOMIC DNA]</scope>
    <source>
        <strain evidence="2 3">H3</strain>
    </source>
</reference>
<feature type="transmembrane region" description="Helical" evidence="1">
    <location>
        <begin position="320"/>
        <end position="343"/>
    </location>
</feature>
<feature type="transmembrane region" description="Helical" evidence="1">
    <location>
        <begin position="411"/>
        <end position="435"/>
    </location>
</feature>
<dbReference type="KEGG" id="amah:DLM_3380"/>
<feature type="transmembrane region" description="Helical" evidence="1">
    <location>
        <begin position="386"/>
        <end position="405"/>
    </location>
</feature>
<keyword evidence="3" id="KW-1185">Reference proteome</keyword>
<evidence type="ECO:0000313" key="2">
    <source>
        <dbReference type="EMBL" id="BBF86970.1"/>
    </source>
</evidence>
<dbReference type="AlphaFoldDB" id="A0A3G9GGH9"/>
<name>A0A3G9GGH9_9NEIS</name>